<evidence type="ECO:0000313" key="2">
    <source>
        <dbReference type="EMBL" id="MBA9076152.1"/>
    </source>
</evidence>
<keyword evidence="1" id="KW-0732">Signal</keyword>
<name>A0A839GB49_9BACT</name>
<dbReference type="EMBL" id="JACJIQ010000002">
    <property type="protein sequence ID" value="MBA9076152.1"/>
    <property type="molecule type" value="Genomic_DNA"/>
</dbReference>
<accession>A0A839GB49</accession>
<sequence length="239" mass="26416">MKKLIMAALLLWGSLAAHAQKKVVEKTFALPASKKVNLHLKFANDIKLTAWDKNEALIKVCYEINGGQLNEAMVLTFEDAPDQLNVLANLKHELFKDVKSDSLHCPDGYSRNFGNYNTKTGKATNFACTRIDYEIFLPRHANVTLETISGNVEVRGLTGPVSAKSISGFVDMDWPTQQGAAVSLKTITGEVYSDLEIALNGKHQEAPMVGYDLKGKVQEGGPTVKLESISNDIYFRRKK</sequence>
<evidence type="ECO:0000256" key="1">
    <source>
        <dbReference type="SAM" id="SignalP"/>
    </source>
</evidence>
<evidence type="ECO:0000313" key="3">
    <source>
        <dbReference type="Proteomes" id="UP000563094"/>
    </source>
</evidence>
<feature type="chain" id="PRO_5032597038" description="Adhesin domain-containing protein" evidence="1">
    <location>
        <begin position="20"/>
        <end position="239"/>
    </location>
</feature>
<organism evidence="2 3">
    <name type="scientific">Rufibacter quisquiliarum</name>
    <dbReference type="NCBI Taxonomy" id="1549639"/>
    <lineage>
        <taxon>Bacteria</taxon>
        <taxon>Pseudomonadati</taxon>
        <taxon>Bacteroidota</taxon>
        <taxon>Cytophagia</taxon>
        <taxon>Cytophagales</taxon>
        <taxon>Hymenobacteraceae</taxon>
        <taxon>Rufibacter</taxon>
    </lineage>
</organism>
<keyword evidence="3" id="KW-1185">Reference proteome</keyword>
<feature type="signal peptide" evidence="1">
    <location>
        <begin position="1"/>
        <end position="19"/>
    </location>
</feature>
<dbReference type="AlphaFoldDB" id="A0A839GB49"/>
<protein>
    <recommendedName>
        <fullName evidence="4">Adhesin domain-containing protein</fullName>
    </recommendedName>
</protein>
<proteinExistence type="predicted"/>
<comment type="caution">
    <text evidence="2">The sequence shown here is derived from an EMBL/GenBank/DDBJ whole genome shotgun (WGS) entry which is preliminary data.</text>
</comment>
<dbReference type="RefSeq" id="WP_182511957.1">
    <property type="nucleotide sequence ID" value="NZ_JACJIQ010000002.1"/>
</dbReference>
<evidence type="ECO:0008006" key="4">
    <source>
        <dbReference type="Google" id="ProtNLM"/>
    </source>
</evidence>
<reference evidence="2 3" key="1">
    <citation type="submission" date="2020-08" db="EMBL/GenBank/DDBJ databases">
        <title>Genomic Encyclopedia of Type Strains, Phase IV (KMG-IV): sequencing the most valuable type-strain genomes for metagenomic binning, comparative biology and taxonomic classification.</title>
        <authorList>
            <person name="Goeker M."/>
        </authorList>
    </citation>
    <scope>NUCLEOTIDE SEQUENCE [LARGE SCALE GENOMIC DNA]</scope>
    <source>
        <strain evidence="2 3">DSM 29854</strain>
    </source>
</reference>
<dbReference type="Proteomes" id="UP000563094">
    <property type="component" value="Unassembled WGS sequence"/>
</dbReference>
<gene>
    <name evidence="2" type="ORF">FHS90_000854</name>
</gene>